<evidence type="ECO:0000313" key="7">
    <source>
        <dbReference type="Proteomes" id="UP001319080"/>
    </source>
</evidence>
<organism evidence="6 7">
    <name type="scientific">Dawidia cretensis</name>
    <dbReference type="NCBI Taxonomy" id="2782350"/>
    <lineage>
        <taxon>Bacteria</taxon>
        <taxon>Pseudomonadati</taxon>
        <taxon>Bacteroidota</taxon>
        <taxon>Cytophagia</taxon>
        <taxon>Cytophagales</taxon>
        <taxon>Chryseotaleaceae</taxon>
        <taxon>Dawidia</taxon>
    </lineage>
</organism>
<dbReference type="InterPro" id="IPR000871">
    <property type="entry name" value="Beta-lactam_class-A"/>
</dbReference>
<evidence type="ECO:0000256" key="3">
    <source>
        <dbReference type="ARBA" id="ARBA00012865"/>
    </source>
</evidence>
<evidence type="ECO:0000313" key="6">
    <source>
        <dbReference type="EMBL" id="MBT1707855.1"/>
    </source>
</evidence>
<dbReference type="InterPro" id="IPR045155">
    <property type="entry name" value="Beta-lactam_cat"/>
</dbReference>
<dbReference type="GO" id="GO:0046677">
    <property type="term" value="P:response to antibiotic"/>
    <property type="evidence" value="ECO:0007669"/>
    <property type="project" value="InterPro"/>
</dbReference>
<name>A0AAP2DUL9_9BACT</name>
<proteinExistence type="inferred from homology"/>
<gene>
    <name evidence="6" type="primary">bla</name>
    <name evidence="6" type="ORF">KK062_06470</name>
</gene>
<protein>
    <recommendedName>
        <fullName evidence="3">beta-lactamase</fullName>
        <ecNumber evidence="3">3.5.2.6</ecNumber>
    </recommendedName>
</protein>
<dbReference type="AlphaFoldDB" id="A0AAP2DUL9"/>
<feature type="signal peptide" evidence="4">
    <location>
        <begin position="1"/>
        <end position="21"/>
    </location>
</feature>
<dbReference type="PANTHER" id="PTHR35333">
    <property type="entry name" value="BETA-LACTAMASE"/>
    <property type="match status" value="1"/>
</dbReference>
<comment type="catalytic activity">
    <reaction evidence="1">
        <text>a beta-lactam + H2O = a substituted beta-amino acid</text>
        <dbReference type="Rhea" id="RHEA:20401"/>
        <dbReference type="ChEBI" id="CHEBI:15377"/>
        <dbReference type="ChEBI" id="CHEBI:35627"/>
        <dbReference type="ChEBI" id="CHEBI:140347"/>
        <dbReference type="EC" id="3.5.2.6"/>
    </reaction>
</comment>
<dbReference type="PRINTS" id="PR00118">
    <property type="entry name" value="BLACTAMASEA"/>
</dbReference>
<dbReference type="NCBIfam" id="NF012099">
    <property type="entry name" value="SubclassA2"/>
    <property type="match status" value="1"/>
</dbReference>
<keyword evidence="7" id="KW-1185">Reference proteome</keyword>
<reference evidence="6 7" key="1">
    <citation type="submission" date="2021-05" db="EMBL/GenBank/DDBJ databases">
        <title>A Polyphasic approach of four new species of the genus Ohtaekwangia: Ohtaekwangia histidinii sp. nov., Ohtaekwangia cretensis sp. nov., Ohtaekwangia indiensis sp. nov., Ohtaekwangia reichenbachii sp. nov. from diverse environment.</title>
        <authorList>
            <person name="Octaviana S."/>
        </authorList>
    </citation>
    <scope>NUCLEOTIDE SEQUENCE [LARGE SCALE GENOMIC DNA]</scope>
    <source>
        <strain evidence="6 7">PWU5</strain>
    </source>
</reference>
<dbReference type="InterPro" id="IPR012338">
    <property type="entry name" value="Beta-lactam/transpept-like"/>
</dbReference>
<feature type="chain" id="PRO_5042981840" description="beta-lactamase" evidence="4">
    <location>
        <begin position="22"/>
        <end position="300"/>
    </location>
</feature>
<dbReference type="SUPFAM" id="SSF56601">
    <property type="entry name" value="beta-lactamase/transpeptidase-like"/>
    <property type="match status" value="1"/>
</dbReference>
<dbReference type="PANTHER" id="PTHR35333:SF3">
    <property type="entry name" value="BETA-LACTAMASE-TYPE TRANSPEPTIDASE FOLD CONTAINING PROTEIN"/>
    <property type="match status" value="1"/>
</dbReference>
<dbReference type="Gene3D" id="3.40.710.10">
    <property type="entry name" value="DD-peptidase/beta-lactamase superfamily"/>
    <property type="match status" value="1"/>
</dbReference>
<feature type="domain" description="Beta-lactamase class A catalytic" evidence="5">
    <location>
        <begin position="53"/>
        <end position="268"/>
    </location>
</feature>
<sequence>MCLKSTTTAVLFFLLTSVVYAQTDALRKKIRSLAEARQANVGVAIVGPFGQDTLTLHGQQHYPMQSTYKFPLALTVFNQIDHGQLRLDQKVHLTKADMLPTYSPLREQYPEGDVDVTIQELLKYTVTYSDNNACDILFRLIGGTAVADRYIHTLGISDIAIVATEEEMSRAWDVQYTNWTTPVAMARLLTEFHEGKHLAAGSRAVLWKMMVETVPGAKRLKGQLPAGTPVGHRTGTSDTNEQGVTAAVNDVGVVVLPDGRTYTIVVLVSDSREKPAVNEKIIADISKATWDHFLSSSKRK</sequence>
<evidence type="ECO:0000256" key="2">
    <source>
        <dbReference type="ARBA" id="ARBA00009009"/>
    </source>
</evidence>
<evidence type="ECO:0000256" key="4">
    <source>
        <dbReference type="SAM" id="SignalP"/>
    </source>
</evidence>
<comment type="caution">
    <text evidence="6">The sequence shown here is derived from an EMBL/GenBank/DDBJ whole genome shotgun (WGS) entry which is preliminary data.</text>
</comment>
<dbReference type="RefSeq" id="WP_254083447.1">
    <property type="nucleotide sequence ID" value="NZ_JAHESE010000004.1"/>
</dbReference>
<accession>A0AAP2DUL9</accession>
<dbReference type="Proteomes" id="UP001319080">
    <property type="component" value="Unassembled WGS sequence"/>
</dbReference>
<evidence type="ECO:0000256" key="1">
    <source>
        <dbReference type="ARBA" id="ARBA00001526"/>
    </source>
</evidence>
<dbReference type="EMBL" id="JAHESE010000004">
    <property type="protein sequence ID" value="MBT1707855.1"/>
    <property type="molecule type" value="Genomic_DNA"/>
</dbReference>
<keyword evidence="4" id="KW-0732">Signal</keyword>
<dbReference type="GO" id="GO:0030655">
    <property type="term" value="P:beta-lactam antibiotic catabolic process"/>
    <property type="evidence" value="ECO:0007669"/>
    <property type="project" value="InterPro"/>
</dbReference>
<dbReference type="EC" id="3.5.2.6" evidence="3"/>
<dbReference type="Pfam" id="PF13354">
    <property type="entry name" value="Beta-lactamase2"/>
    <property type="match status" value="1"/>
</dbReference>
<evidence type="ECO:0000259" key="5">
    <source>
        <dbReference type="Pfam" id="PF13354"/>
    </source>
</evidence>
<dbReference type="GO" id="GO:0008800">
    <property type="term" value="F:beta-lactamase activity"/>
    <property type="evidence" value="ECO:0007669"/>
    <property type="project" value="UniProtKB-EC"/>
</dbReference>
<dbReference type="NCBIfam" id="NF033103">
    <property type="entry name" value="bla_class_A"/>
    <property type="match status" value="1"/>
</dbReference>
<comment type="similarity">
    <text evidence="2">Belongs to the class-A beta-lactamase family.</text>
</comment>